<dbReference type="Gene3D" id="3.30.70.100">
    <property type="match status" value="1"/>
</dbReference>
<comment type="caution">
    <text evidence="1">The sequence shown here is derived from an EMBL/GenBank/DDBJ whole genome shotgun (WGS) entry which is preliminary data.</text>
</comment>
<organism evidence="1 2">
    <name type="scientific">Aspergillus lentulus</name>
    <dbReference type="NCBI Taxonomy" id="293939"/>
    <lineage>
        <taxon>Eukaryota</taxon>
        <taxon>Fungi</taxon>
        <taxon>Dikarya</taxon>
        <taxon>Ascomycota</taxon>
        <taxon>Pezizomycotina</taxon>
        <taxon>Eurotiomycetes</taxon>
        <taxon>Eurotiomycetidae</taxon>
        <taxon>Eurotiales</taxon>
        <taxon>Aspergillaceae</taxon>
        <taxon>Aspergillus</taxon>
        <taxon>Aspergillus subgen. Fumigati</taxon>
    </lineage>
</organism>
<dbReference type="Proteomes" id="UP000649114">
    <property type="component" value="Unassembled WGS sequence"/>
</dbReference>
<dbReference type="PANTHER" id="PTHR40260:SF2">
    <property type="entry name" value="BLR8190 PROTEIN"/>
    <property type="match status" value="1"/>
</dbReference>
<dbReference type="PANTHER" id="PTHR40260">
    <property type="entry name" value="BLR8190 PROTEIN"/>
    <property type="match status" value="1"/>
</dbReference>
<sequence length="104" mass="11665">MSSQQVVVQVIYPPSAASSFDMDYYLKSHVPMVEKRWGPQGLQSCTVITGEKDSGYHVQTLMVWKNMVSLENAEGVDAVREDIKNFTEVAPYRWVGHVACQGKV</sequence>
<dbReference type="InterPro" id="IPR011008">
    <property type="entry name" value="Dimeric_a/b-barrel"/>
</dbReference>
<reference evidence="1" key="2">
    <citation type="submission" date="2020-04" db="EMBL/GenBank/DDBJ databases">
        <authorList>
            <person name="Santos R.A.C."/>
            <person name="Steenwyk J.L."/>
            <person name="Rivero-Menendez O."/>
            <person name="Mead M.E."/>
            <person name="Silva L.P."/>
            <person name="Bastos R.W."/>
            <person name="Alastruey-Izquierdo A."/>
            <person name="Goldman G.H."/>
            <person name="Rokas A."/>
        </authorList>
    </citation>
    <scope>NUCLEOTIDE SEQUENCE</scope>
    <source>
        <strain evidence="1">CNM-CM8927</strain>
    </source>
</reference>
<evidence type="ECO:0000313" key="1">
    <source>
        <dbReference type="EMBL" id="KAF4201528.1"/>
    </source>
</evidence>
<evidence type="ECO:0008006" key="3">
    <source>
        <dbReference type="Google" id="ProtNLM"/>
    </source>
</evidence>
<evidence type="ECO:0000313" key="2">
    <source>
        <dbReference type="Proteomes" id="UP000649114"/>
    </source>
</evidence>
<gene>
    <name evidence="1" type="ORF">CNMCM8927_001423</name>
</gene>
<reference evidence="1" key="1">
    <citation type="journal article" date="2020" name="bioRxiv">
        <title>Genomic and phenotypic heterogeneity of clinical isolates of the human pathogens Aspergillus fumigatus, Aspergillus lentulus and Aspergillus fumigatiaffinis.</title>
        <authorList>
            <person name="dos Santos R.A.C."/>
            <person name="Steenwyk J.L."/>
            <person name="Rivero-Menendez O."/>
            <person name="Mead M.E."/>
            <person name="Silva L.P."/>
            <person name="Bastos R.W."/>
            <person name="Alastruey-Izquierdo A."/>
            <person name="Goldman G.H."/>
            <person name="Rokas A."/>
        </authorList>
    </citation>
    <scope>NUCLEOTIDE SEQUENCE</scope>
    <source>
        <strain evidence="1">CNM-CM8927</strain>
    </source>
</reference>
<dbReference type="EMBL" id="JAAAPU010000137">
    <property type="protein sequence ID" value="KAF4201528.1"/>
    <property type="molecule type" value="Genomic_DNA"/>
</dbReference>
<protein>
    <recommendedName>
        <fullName evidence="3">EthD domain-containing protein</fullName>
    </recommendedName>
</protein>
<dbReference type="SUPFAM" id="SSF54909">
    <property type="entry name" value="Dimeric alpha+beta barrel"/>
    <property type="match status" value="1"/>
</dbReference>
<dbReference type="AlphaFoldDB" id="A0AAN5YIX8"/>
<accession>A0AAN5YIX8</accession>
<name>A0AAN5YIX8_ASPLE</name>
<proteinExistence type="predicted"/>